<protein>
    <submittedName>
        <fullName evidence="3">Uncharacterized protein</fullName>
    </submittedName>
</protein>
<organism evidence="2 3">
    <name type="scientific">Panagrolaimus superbus</name>
    <dbReference type="NCBI Taxonomy" id="310955"/>
    <lineage>
        <taxon>Eukaryota</taxon>
        <taxon>Metazoa</taxon>
        <taxon>Ecdysozoa</taxon>
        <taxon>Nematoda</taxon>
        <taxon>Chromadorea</taxon>
        <taxon>Rhabditida</taxon>
        <taxon>Tylenchina</taxon>
        <taxon>Panagrolaimomorpha</taxon>
        <taxon>Panagrolaimoidea</taxon>
        <taxon>Panagrolaimidae</taxon>
        <taxon>Panagrolaimus</taxon>
    </lineage>
</organism>
<keyword evidence="2" id="KW-1185">Reference proteome</keyword>
<dbReference type="Proteomes" id="UP000887577">
    <property type="component" value="Unplaced"/>
</dbReference>
<feature type="compositionally biased region" description="Low complexity" evidence="1">
    <location>
        <begin position="412"/>
        <end position="424"/>
    </location>
</feature>
<dbReference type="AlphaFoldDB" id="A0A914YPZ1"/>
<proteinExistence type="predicted"/>
<feature type="compositionally biased region" description="Polar residues" evidence="1">
    <location>
        <begin position="358"/>
        <end position="368"/>
    </location>
</feature>
<feature type="compositionally biased region" description="Acidic residues" evidence="1">
    <location>
        <begin position="370"/>
        <end position="383"/>
    </location>
</feature>
<feature type="region of interest" description="Disordered" evidence="1">
    <location>
        <begin position="278"/>
        <end position="315"/>
    </location>
</feature>
<evidence type="ECO:0000256" key="1">
    <source>
        <dbReference type="SAM" id="MobiDB-lite"/>
    </source>
</evidence>
<feature type="region of interest" description="Disordered" evidence="1">
    <location>
        <begin position="336"/>
        <end position="436"/>
    </location>
</feature>
<name>A0A914YPZ1_9BILA</name>
<evidence type="ECO:0000313" key="3">
    <source>
        <dbReference type="WBParaSite" id="PSU_v2.g2256.t1"/>
    </source>
</evidence>
<sequence length="449" mass="50580">MSMFLCRKVCCCCYSEKKNANPVTLTRAETITVQPTTSAALEMHQVTTKEIRHEPNNKKVAEDKLSIASDLDEIDLNEQIPTDEDLQPAPIPSAVDQTFAAAVTDMMLDEINDNASEKGEIIEEPVKIDNNVIAEATDEEVRGTLTRSKEEKRTPIVEKLNFQELNTAAEHEVYAEKKAMLVEKMSLPSPEKPPRQQIVPLTPENDIEDEIDEEKEVRNLVKVKENLAEHKIDKNDDPSIQSLGTIDSDIDTHTPEISHLESEATEVPRVVPLIRASEINQNVEHESEEEEEDSARTATTETSDNEFLNIKKTSHGNIKDENAEVEIFENREVIIHDNHSIPKHRGQRETSKPPESYPRTSTSMYGNVSDSDESETSESETESIDVPRKKPNRVSVKQTNVVLTKVTAVDAPPSETSETESFSSPRDRNHQRDNNYVVLTDEEFSEKII</sequence>
<accession>A0A914YPZ1</accession>
<dbReference type="WBParaSite" id="PSU_v2.g2256.t1">
    <property type="protein sequence ID" value="PSU_v2.g2256.t1"/>
    <property type="gene ID" value="PSU_v2.g2256"/>
</dbReference>
<evidence type="ECO:0000313" key="2">
    <source>
        <dbReference type="Proteomes" id="UP000887577"/>
    </source>
</evidence>
<reference evidence="3" key="1">
    <citation type="submission" date="2022-11" db="UniProtKB">
        <authorList>
            <consortium name="WormBaseParasite"/>
        </authorList>
    </citation>
    <scope>IDENTIFICATION</scope>
</reference>